<dbReference type="GO" id="GO:0003729">
    <property type="term" value="F:mRNA binding"/>
    <property type="evidence" value="ECO:0007669"/>
    <property type="project" value="TreeGrafter"/>
</dbReference>
<dbReference type="PANTHER" id="PTHR23092">
    <property type="entry name" value="POLY(A) RNA POLYMERASE"/>
    <property type="match status" value="1"/>
</dbReference>
<reference evidence="10" key="1">
    <citation type="submission" date="2021-03" db="EMBL/GenBank/DDBJ databases">
        <authorList>
            <person name="Tagirdzhanova G."/>
        </authorList>
    </citation>
    <scope>NUCLEOTIDE SEQUENCE</scope>
</reference>
<dbReference type="Pfam" id="PF03828">
    <property type="entry name" value="PAP_assoc"/>
    <property type="match status" value="1"/>
</dbReference>
<evidence type="ECO:0000256" key="5">
    <source>
        <dbReference type="ARBA" id="ARBA00022723"/>
    </source>
</evidence>
<dbReference type="GO" id="GO:0010605">
    <property type="term" value="P:negative regulation of macromolecule metabolic process"/>
    <property type="evidence" value="ECO:0007669"/>
    <property type="project" value="UniProtKB-ARBA"/>
</dbReference>
<dbReference type="PANTHER" id="PTHR23092:SF15">
    <property type="entry name" value="INACTIVE NON-CANONICAL POLY(A) RNA POLYMERASE PROTEIN TRF4-2-RELATED"/>
    <property type="match status" value="1"/>
</dbReference>
<dbReference type="GO" id="GO:0005730">
    <property type="term" value="C:nucleolus"/>
    <property type="evidence" value="ECO:0007669"/>
    <property type="project" value="TreeGrafter"/>
</dbReference>
<comment type="caution">
    <text evidence="10">The sequence shown here is derived from an EMBL/GenBank/DDBJ whole genome shotgun (WGS) entry which is preliminary data.</text>
</comment>
<comment type="similarity">
    <text evidence="2">Belongs to the DNA polymerase type-B-like family.</text>
</comment>
<dbReference type="InterPro" id="IPR002058">
    <property type="entry name" value="PAP_assoc"/>
</dbReference>
<evidence type="ECO:0000259" key="9">
    <source>
        <dbReference type="Pfam" id="PF22600"/>
    </source>
</evidence>
<dbReference type="GO" id="GO:1990817">
    <property type="term" value="F:poly(A) RNA polymerase activity"/>
    <property type="evidence" value="ECO:0007669"/>
    <property type="project" value="UniProtKB-EC"/>
</dbReference>
<gene>
    <name evidence="10" type="ORF">GOMPHAMPRED_000795</name>
</gene>
<proteinExistence type="inferred from homology"/>
<dbReference type="FunFam" id="3.30.460.10:FF:000006">
    <property type="entry name" value="non-canonical poly(A) RNA polymerase PAPD5"/>
    <property type="match status" value="1"/>
</dbReference>
<feature type="region of interest" description="Disordered" evidence="7">
    <location>
        <begin position="79"/>
        <end position="223"/>
    </location>
</feature>
<evidence type="ECO:0000256" key="6">
    <source>
        <dbReference type="ARBA" id="ARBA00022842"/>
    </source>
</evidence>
<evidence type="ECO:0000313" key="10">
    <source>
        <dbReference type="EMBL" id="CAF9915570.1"/>
    </source>
</evidence>
<dbReference type="GO" id="GO:0031499">
    <property type="term" value="C:TRAMP complex"/>
    <property type="evidence" value="ECO:0007669"/>
    <property type="project" value="TreeGrafter"/>
</dbReference>
<dbReference type="Gene3D" id="3.30.460.10">
    <property type="entry name" value="Beta Polymerase, domain 2"/>
    <property type="match status" value="1"/>
</dbReference>
<evidence type="ECO:0000256" key="4">
    <source>
        <dbReference type="ARBA" id="ARBA00022679"/>
    </source>
</evidence>
<dbReference type="Gene3D" id="1.10.1410.10">
    <property type="match status" value="1"/>
</dbReference>
<evidence type="ECO:0000256" key="7">
    <source>
        <dbReference type="SAM" id="MobiDB-lite"/>
    </source>
</evidence>
<dbReference type="EMBL" id="CAJPDQ010000010">
    <property type="protein sequence ID" value="CAF9915570.1"/>
    <property type="molecule type" value="Genomic_DNA"/>
</dbReference>
<keyword evidence="5" id="KW-0479">Metal-binding</keyword>
<dbReference type="EC" id="2.7.7.19" evidence="3"/>
<evidence type="ECO:0000313" key="11">
    <source>
        <dbReference type="Proteomes" id="UP000664169"/>
    </source>
</evidence>
<evidence type="ECO:0000256" key="1">
    <source>
        <dbReference type="ARBA" id="ARBA00001936"/>
    </source>
</evidence>
<feature type="compositionally biased region" description="Acidic residues" evidence="7">
    <location>
        <begin position="170"/>
        <end position="188"/>
    </location>
</feature>
<organism evidence="10 11">
    <name type="scientific">Gomphillus americanus</name>
    <dbReference type="NCBI Taxonomy" id="1940652"/>
    <lineage>
        <taxon>Eukaryota</taxon>
        <taxon>Fungi</taxon>
        <taxon>Dikarya</taxon>
        <taxon>Ascomycota</taxon>
        <taxon>Pezizomycotina</taxon>
        <taxon>Lecanoromycetes</taxon>
        <taxon>OSLEUM clade</taxon>
        <taxon>Ostropomycetidae</taxon>
        <taxon>Ostropales</taxon>
        <taxon>Graphidaceae</taxon>
        <taxon>Gomphilloideae</taxon>
        <taxon>Gomphillus</taxon>
    </lineage>
</organism>
<evidence type="ECO:0000259" key="8">
    <source>
        <dbReference type="Pfam" id="PF03828"/>
    </source>
</evidence>
<feature type="compositionally biased region" description="Basic and acidic residues" evidence="7">
    <location>
        <begin position="90"/>
        <end position="146"/>
    </location>
</feature>
<dbReference type="SUPFAM" id="SSF81631">
    <property type="entry name" value="PAP/OAS1 substrate-binding domain"/>
    <property type="match status" value="1"/>
</dbReference>
<dbReference type="InterPro" id="IPR045862">
    <property type="entry name" value="Trf4-like"/>
</dbReference>
<keyword evidence="6" id="KW-0460">Magnesium</keyword>
<dbReference type="AlphaFoldDB" id="A0A8H3F1N6"/>
<feature type="region of interest" description="Disordered" evidence="7">
    <location>
        <begin position="263"/>
        <end position="305"/>
    </location>
</feature>
<protein>
    <recommendedName>
        <fullName evidence="3">polynucleotide adenylyltransferase</fullName>
        <ecNumber evidence="3">2.7.7.19</ecNumber>
    </recommendedName>
</protein>
<dbReference type="GO" id="GO:0031123">
    <property type="term" value="P:RNA 3'-end processing"/>
    <property type="evidence" value="ECO:0007669"/>
    <property type="project" value="TreeGrafter"/>
</dbReference>
<dbReference type="SUPFAM" id="SSF81301">
    <property type="entry name" value="Nucleotidyltransferase"/>
    <property type="match status" value="1"/>
</dbReference>
<name>A0A8H3F1N6_9LECA</name>
<feature type="compositionally biased region" description="Pro residues" evidence="7">
    <location>
        <begin position="40"/>
        <end position="52"/>
    </location>
</feature>
<keyword evidence="4" id="KW-0808">Transferase</keyword>
<dbReference type="CDD" id="cd05402">
    <property type="entry name" value="NT_PAP_TUTase"/>
    <property type="match status" value="1"/>
</dbReference>
<keyword evidence="11" id="KW-1185">Reference proteome</keyword>
<feature type="region of interest" description="Disordered" evidence="7">
    <location>
        <begin position="1"/>
        <end position="64"/>
    </location>
</feature>
<dbReference type="GO" id="GO:0046872">
    <property type="term" value="F:metal ion binding"/>
    <property type="evidence" value="ECO:0007669"/>
    <property type="project" value="UniProtKB-KW"/>
</dbReference>
<dbReference type="GO" id="GO:0043634">
    <property type="term" value="P:polyadenylation-dependent ncRNA catabolic process"/>
    <property type="evidence" value="ECO:0007669"/>
    <property type="project" value="TreeGrafter"/>
</dbReference>
<dbReference type="Proteomes" id="UP000664169">
    <property type="component" value="Unassembled WGS sequence"/>
</dbReference>
<feature type="compositionally biased region" description="Basic and acidic residues" evidence="7">
    <location>
        <begin position="189"/>
        <end position="201"/>
    </location>
</feature>
<comment type="cofactor">
    <cofactor evidence="1">
        <name>Mn(2+)</name>
        <dbReference type="ChEBI" id="CHEBI:29035"/>
    </cofactor>
</comment>
<dbReference type="OrthoDB" id="273917at2759"/>
<feature type="compositionally biased region" description="Low complexity" evidence="7">
    <location>
        <begin position="1"/>
        <end position="16"/>
    </location>
</feature>
<accession>A0A8H3F1N6</accession>
<evidence type="ECO:0000256" key="3">
    <source>
        <dbReference type="ARBA" id="ARBA00012388"/>
    </source>
</evidence>
<dbReference type="Pfam" id="PF22600">
    <property type="entry name" value="MTPAP-like_central"/>
    <property type="match status" value="1"/>
</dbReference>
<feature type="domain" description="Poly(A) RNA polymerase mitochondrial-like central palm" evidence="9">
    <location>
        <begin position="384"/>
        <end position="514"/>
    </location>
</feature>
<evidence type="ECO:0000256" key="2">
    <source>
        <dbReference type="ARBA" id="ARBA00008593"/>
    </source>
</evidence>
<feature type="compositionally biased region" description="Polar residues" evidence="7">
    <location>
        <begin position="17"/>
        <end position="29"/>
    </location>
</feature>
<feature type="region of interest" description="Disordered" evidence="7">
    <location>
        <begin position="325"/>
        <end position="351"/>
    </location>
</feature>
<dbReference type="InterPro" id="IPR054708">
    <property type="entry name" value="MTPAP-like_central"/>
</dbReference>
<sequence length="713" mass="81150">MDSSSHPYYQTSSSSYTNGNYMPTQQTHSYIPHAPGQMNYPPPLPPGPPPGVPSQMYHFGQHSNSAYRVESTQFNFQSVDQLPSYPARDLSPKRYRDTYDHYEGRYHQRGRDRQDRDRDRPDRSRFERRIRMAADRPLLHTRRDNTPDQLDGMADENTDVPKFRNLENMSDSDSEVMEESESENDTEDQEKGPQRTEEIKAAPKWSNPEPYTSLPPPEASKKRKDVVKLIRKARIAASNNDGHLKQLAQNDDFISFGFENEERLQESSQQAPISSRIDRADADGQVRQTTTENTNGHRDEKSNGKAFGVVLNNIASRLTSLKRKRSMDDINDGVTPPALPKRQKTGKKTQPTGEILAEWTARDSSNCTPWASEHQWTENAGFRLHKEICDFYDFVKPHYFEETMRLDLLGRIRKTIKAIHPDCEVHAFGSFAAGLYLPDADLDLVIISRDFVSTGKSNISSSKTLFKLSAHLISDGLAARDSVEVITKAKVPLIKFKDLKTSIRVDLSFENLTGPKAVLTFRNWKVSYPAMPIIITVIKQFLMMRGLNEVVSGGLGGFSVTCLVTALLQNMPRVQSGELVPEQHLGEVLLEFLDLYGNQFDLYGAAIDLNPPRFIDKARVTNKNLERREEKLHIVDPNDRTNDISGGSRNVSYIFKLFSYARTEILNAMQRNDPTSLLTWMLGGNYSIYLAQRELLKRLYKTGNWTEIVMNDE</sequence>
<dbReference type="InterPro" id="IPR043519">
    <property type="entry name" value="NT_sf"/>
</dbReference>
<feature type="domain" description="PAP-associated" evidence="8">
    <location>
        <begin position="584"/>
        <end position="642"/>
    </location>
</feature>